<dbReference type="GO" id="GO:0043565">
    <property type="term" value="F:sequence-specific DNA binding"/>
    <property type="evidence" value="ECO:0007669"/>
    <property type="project" value="TreeGrafter"/>
</dbReference>
<dbReference type="NCBIfam" id="NF047646">
    <property type="entry name" value="REP_Tyr_transpos"/>
    <property type="match status" value="1"/>
</dbReference>
<accession>A0A1I4VZZ4</accession>
<dbReference type="Proteomes" id="UP000242869">
    <property type="component" value="Unassembled WGS sequence"/>
</dbReference>
<dbReference type="GO" id="GO:0004803">
    <property type="term" value="F:transposase activity"/>
    <property type="evidence" value="ECO:0007669"/>
    <property type="project" value="InterPro"/>
</dbReference>
<dbReference type="Gene3D" id="3.30.70.1290">
    <property type="entry name" value="Transposase IS200-like"/>
    <property type="match status" value="1"/>
</dbReference>
<dbReference type="InterPro" id="IPR036515">
    <property type="entry name" value="Transposase_17_sf"/>
</dbReference>
<dbReference type="InterPro" id="IPR052715">
    <property type="entry name" value="RAYT_transposase"/>
</dbReference>
<dbReference type="SMART" id="SM01321">
    <property type="entry name" value="Y1_Tnp"/>
    <property type="match status" value="1"/>
</dbReference>
<organism evidence="2 3">
    <name type="scientific">Formivibrio citricus</name>
    <dbReference type="NCBI Taxonomy" id="83765"/>
    <lineage>
        <taxon>Bacteria</taxon>
        <taxon>Pseudomonadati</taxon>
        <taxon>Pseudomonadota</taxon>
        <taxon>Betaproteobacteria</taxon>
        <taxon>Neisseriales</taxon>
        <taxon>Chitinibacteraceae</taxon>
        <taxon>Formivibrio</taxon>
    </lineage>
</organism>
<dbReference type="RefSeq" id="WP_091190880.1">
    <property type="nucleotide sequence ID" value="NZ_FOVE01000002.1"/>
</dbReference>
<evidence type="ECO:0000313" key="2">
    <source>
        <dbReference type="EMBL" id="SFN06763.1"/>
    </source>
</evidence>
<protein>
    <submittedName>
        <fullName evidence="2">REP element-mobilizing transposase RayT</fullName>
    </submittedName>
</protein>
<dbReference type="PANTHER" id="PTHR36966:SF1">
    <property type="entry name" value="REP-ASSOCIATED TYROSINE TRANSPOSASE"/>
    <property type="match status" value="1"/>
</dbReference>
<sequence length="156" mass="17662">MKPQVSTKARSADLRKGRVSLCGQTYLLTTATWQRQAFFRDTLLGRSVVHELRQAQRDGLVETLAFVVMPDHFHWLLTLRQGSLSALMMRVKRRSALAINSALKRQGPVWQNGFHDHALRKEEDLAAIARYIVANPLRAGLVAGVGEYPLWDAVWL</sequence>
<proteinExistence type="predicted"/>
<dbReference type="OrthoDB" id="9814067at2"/>
<dbReference type="PANTHER" id="PTHR36966">
    <property type="entry name" value="REP-ASSOCIATED TYROSINE TRANSPOSASE"/>
    <property type="match status" value="1"/>
</dbReference>
<gene>
    <name evidence="2" type="ORF">SAMN05660284_00464</name>
</gene>
<dbReference type="STRING" id="83765.SAMN05660284_00464"/>
<dbReference type="AlphaFoldDB" id="A0A1I4VZZ4"/>
<name>A0A1I4VZZ4_9NEIS</name>
<dbReference type="SUPFAM" id="SSF143422">
    <property type="entry name" value="Transposase IS200-like"/>
    <property type="match status" value="1"/>
</dbReference>
<keyword evidence="3" id="KW-1185">Reference proteome</keyword>
<reference evidence="3" key="1">
    <citation type="submission" date="2016-10" db="EMBL/GenBank/DDBJ databases">
        <authorList>
            <person name="Varghese N."/>
            <person name="Submissions S."/>
        </authorList>
    </citation>
    <scope>NUCLEOTIDE SEQUENCE [LARGE SCALE GENOMIC DNA]</scope>
    <source>
        <strain evidence="3">DSM 6150</strain>
    </source>
</reference>
<dbReference type="EMBL" id="FOVE01000002">
    <property type="protein sequence ID" value="SFN06763.1"/>
    <property type="molecule type" value="Genomic_DNA"/>
</dbReference>
<feature type="domain" description="Transposase IS200-like" evidence="1">
    <location>
        <begin position="21"/>
        <end position="135"/>
    </location>
</feature>
<dbReference type="Pfam" id="PF01797">
    <property type="entry name" value="Y1_Tnp"/>
    <property type="match status" value="1"/>
</dbReference>
<dbReference type="InterPro" id="IPR002686">
    <property type="entry name" value="Transposase_17"/>
</dbReference>
<evidence type="ECO:0000259" key="1">
    <source>
        <dbReference type="SMART" id="SM01321"/>
    </source>
</evidence>
<evidence type="ECO:0000313" key="3">
    <source>
        <dbReference type="Proteomes" id="UP000242869"/>
    </source>
</evidence>
<dbReference type="GO" id="GO:0006313">
    <property type="term" value="P:DNA transposition"/>
    <property type="evidence" value="ECO:0007669"/>
    <property type="project" value="InterPro"/>
</dbReference>